<feature type="transmembrane region" description="Helical" evidence="8">
    <location>
        <begin position="317"/>
        <end position="343"/>
    </location>
</feature>
<comment type="caution">
    <text evidence="11">The sequence shown here is derived from an EMBL/GenBank/DDBJ whole genome shotgun (WGS) entry which is preliminary data.</text>
</comment>
<name>A0A3L8PY22_9GAMM</name>
<dbReference type="InterPro" id="IPR025857">
    <property type="entry name" value="MacB_PCD"/>
</dbReference>
<dbReference type="PANTHER" id="PTHR30489">
    <property type="entry name" value="LIPOPROTEIN-RELEASING SYSTEM TRANSMEMBRANE PROTEIN LOLE"/>
    <property type="match status" value="1"/>
</dbReference>
<feature type="transmembrane region" description="Helical" evidence="8">
    <location>
        <begin position="373"/>
        <end position="394"/>
    </location>
</feature>
<evidence type="ECO:0000256" key="2">
    <source>
        <dbReference type="ARBA" id="ARBA00005236"/>
    </source>
</evidence>
<evidence type="ECO:0000256" key="7">
    <source>
        <dbReference type="ARBA" id="ARBA00023136"/>
    </source>
</evidence>
<dbReference type="InterPro" id="IPR003838">
    <property type="entry name" value="ABC3_permease_C"/>
</dbReference>
<gene>
    <name evidence="11" type="ORF">D5018_10635</name>
</gene>
<keyword evidence="7 8" id="KW-0472">Membrane</keyword>
<keyword evidence="6 8" id="KW-1133">Transmembrane helix</keyword>
<dbReference type="GO" id="GO:0098797">
    <property type="term" value="C:plasma membrane protein complex"/>
    <property type="evidence" value="ECO:0007669"/>
    <property type="project" value="TreeGrafter"/>
</dbReference>
<accession>A0A3L8PY22</accession>
<organism evidence="11 12">
    <name type="scientific">Parashewanella curva</name>
    <dbReference type="NCBI Taxonomy" id="2338552"/>
    <lineage>
        <taxon>Bacteria</taxon>
        <taxon>Pseudomonadati</taxon>
        <taxon>Pseudomonadota</taxon>
        <taxon>Gammaproteobacteria</taxon>
        <taxon>Alteromonadales</taxon>
        <taxon>Shewanellaceae</taxon>
        <taxon>Parashewanella</taxon>
    </lineage>
</organism>
<keyword evidence="5 8" id="KW-0812">Transmembrane</keyword>
<dbReference type="OrthoDB" id="9808461at2"/>
<evidence type="ECO:0000256" key="8">
    <source>
        <dbReference type="SAM" id="Phobius"/>
    </source>
</evidence>
<dbReference type="PANTHER" id="PTHR30489:SF8">
    <property type="entry name" value="LIPOPROTEIN-RELEASING SYSTEM TRANSMEMBRANE PROTEIN LOLC"/>
    <property type="match status" value="1"/>
</dbReference>
<keyword evidence="3" id="KW-0813">Transport</keyword>
<feature type="domain" description="MacB-like periplasmic core" evidence="10">
    <location>
        <begin position="27"/>
        <end position="217"/>
    </location>
</feature>
<dbReference type="GO" id="GO:0044874">
    <property type="term" value="P:lipoprotein localization to outer membrane"/>
    <property type="evidence" value="ECO:0007669"/>
    <property type="project" value="TreeGrafter"/>
</dbReference>
<dbReference type="EMBL" id="QZEI01000028">
    <property type="protein sequence ID" value="RLV59709.1"/>
    <property type="molecule type" value="Genomic_DNA"/>
</dbReference>
<evidence type="ECO:0000256" key="1">
    <source>
        <dbReference type="ARBA" id="ARBA00004651"/>
    </source>
</evidence>
<comment type="subcellular location">
    <subcellularLocation>
        <location evidence="1">Cell membrane</location>
        <topology evidence="1">Multi-pass membrane protein</topology>
    </subcellularLocation>
</comment>
<protein>
    <submittedName>
        <fullName evidence="11">Lipoprotein-releasing ABC transporter permease subunit</fullName>
    </submittedName>
</protein>
<dbReference type="GO" id="GO:0042953">
    <property type="term" value="P:lipoprotein transport"/>
    <property type="evidence" value="ECO:0007669"/>
    <property type="project" value="InterPro"/>
</dbReference>
<evidence type="ECO:0000259" key="10">
    <source>
        <dbReference type="Pfam" id="PF12704"/>
    </source>
</evidence>
<proteinExistence type="inferred from homology"/>
<comment type="similarity">
    <text evidence="2">Belongs to the ABC-4 integral membrane protein family. LolC/E subfamily.</text>
</comment>
<keyword evidence="11" id="KW-0449">Lipoprotein</keyword>
<evidence type="ECO:0000256" key="5">
    <source>
        <dbReference type="ARBA" id="ARBA00022692"/>
    </source>
</evidence>
<keyword evidence="12" id="KW-1185">Reference proteome</keyword>
<feature type="transmembrane region" description="Helical" evidence="8">
    <location>
        <begin position="350"/>
        <end position="367"/>
    </location>
</feature>
<feature type="transmembrane region" description="Helical" evidence="8">
    <location>
        <begin position="276"/>
        <end position="297"/>
    </location>
</feature>
<evidence type="ECO:0000256" key="4">
    <source>
        <dbReference type="ARBA" id="ARBA00022475"/>
    </source>
</evidence>
<evidence type="ECO:0000256" key="6">
    <source>
        <dbReference type="ARBA" id="ARBA00022989"/>
    </source>
</evidence>
<dbReference type="InterPro" id="IPR011925">
    <property type="entry name" value="LolCE_TM"/>
</dbReference>
<feature type="transmembrane region" description="Helical" evidence="8">
    <location>
        <begin position="22"/>
        <end position="48"/>
    </location>
</feature>
<dbReference type="Pfam" id="PF12704">
    <property type="entry name" value="MacB_PCD"/>
    <property type="match status" value="1"/>
</dbReference>
<dbReference type="Proteomes" id="UP000281474">
    <property type="component" value="Unassembled WGS sequence"/>
</dbReference>
<sequence length="408" mass="44595">MNFGIAFFIGYRYWRVKKSNSFASFITFFAVSGIFLGVAALILVSSVMNGLEGNLKNKLLGTVPHVTVSTAKPMQDWKQKVKQVEQLSDVNTAIPSTSIQGMLQSSADLTAVQIFGVYPSDGNHIPTVSHNIYPGALSDLVSGKYRIILGQELARKLKVRIGDKIRLVSSKGVIYSPLGPVPSQRKFVVASVFETGSQVDANVAYIHYKDARRMMRRSPSKVSELRLFMKDPFYAPEIEPQLAPIFPEQKIQVTDWRQTYGSFFGAVRMENNMMSLMLSLIVLVAAFNIISALVMMVTDKTTDVAVLKTQGLSSSNVMAVFMVQGTFNAVIGLVGGLIVGVILSFNINSILNALGLSILGPGMALPVDLEWQRVITIAVGTLILSFVATIYPALQASKIEPANALRYE</sequence>
<dbReference type="Pfam" id="PF02687">
    <property type="entry name" value="FtsX"/>
    <property type="match status" value="1"/>
</dbReference>
<evidence type="ECO:0000259" key="9">
    <source>
        <dbReference type="Pfam" id="PF02687"/>
    </source>
</evidence>
<dbReference type="NCBIfam" id="TIGR02212">
    <property type="entry name" value="lolCE"/>
    <property type="match status" value="1"/>
</dbReference>
<dbReference type="AlphaFoldDB" id="A0A3L8PY22"/>
<feature type="domain" description="ABC3 transporter permease C-terminal" evidence="9">
    <location>
        <begin position="276"/>
        <end position="401"/>
    </location>
</feature>
<keyword evidence="4" id="KW-1003">Cell membrane</keyword>
<dbReference type="RefSeq" id="WP_121838986.1">
    <property type="nucleotide sequence ID" value="NZ_ML014777.1"/>
</dbReference>
<dbReference type="InterPro" id="IPR051447">
    <property type="entry name" value="Lipoprotein-release_system"/>
</dbReference>
<reference evidence="11 12" key="1">
    <citation type="submission" date="2018-09" db="EMBL/GenBank/DDBJ databases">
        <title>Phylogeny of the Shewanellaceae, and recommendation for two new genera, Pseudoshewanella and Parashewanella.</title>
        <authorList>
            <person name="Wang G."/>
        </authorList>
    </citation>
    <scope>NUCLEOTIDE SEQUENCE [LARGE SCALE GENOMIC DNA]</scope>
    <source>
        <strain evidence="11 12">C51</strain>
    </source>
</reference>
<evidence type="ECO:0000313" key="11">
    <source>
        <dbReference type="EMBL" id="RLV59709.1"/>
    </source>
</evidence>
<evidence type="ECO:0000256" key="3">
    <source>
        <dbReference type="ARBA" id="ARBA00022448"/>
    </source>
</evidence>
<evidence type="ECO:0000313" key="12">
    <source>
        <dbReference type="Proteomes" id="UP000281474"/>
    </source>
</evidence>